<evidence type="ECO:0000256" key="1">
    <source>
        <dbReference type="SAM" id="Coils"/>
    </source>
</evidence>
<keyword evidence="3" id="KW-1185">Reference proteome</keyword>
<dbReference type="Proteomes" id="UP001486808">
    <property type="component" value="Unassembled WGS sequence"/>
</dbReference>
<comment type="caution">
    <text evidence="2">The sequence shown here is derived from an EMBL/GenBank/DDBJ whole genome shotgun (WGS) entry which is preliminary data.</text>
</comment>
<evidence type="ECO:0000313" key="2">
    <source>
        <dbReference type="EMBL" id="GAA6129995.1"/>
    </source>
</evidence>
<keyword evidence="1" id="KW-0175">Coiled coil</keyword>
<proteinExistence type="predicted"/>
<reference evidence="2 3" key="1">
    <citation type="submission" date="2024-04" db="EMBL/GenBank/DDBJ databases">
        <title>Draft genome sequence of Halopseudomonas sabulinigri NBRC 116187.</title>
        <authorList>
            <person name="Miyakawa T."/>
            <person name="Kusuya Y."/>
            <person name="Miura T."/>
        </authorList>
    </citation>
    <scope>NUCLEOTIDE SEQUENCE [LARGE SCALE GENOMIC DNA]</scope>
    <source>
        <strain evidence="2 3">4NH20-0042</strain>
    </source>
</reference>
<dbReference type="RefSeq" id="WP_353385926.1">
    <property type="nucleotide sequence ID" value="NZ_BAABWD010000001.1"/>
</dbReference>
<protein>
    <recommendedName>
        <fullName evidence="4">Chemotaxis protein</fullName>
    </recommendedName>
</protein>
<evidence type="ECO:0000313" key="3">
    <source>
        <dbReference type="Proteomes" id="UP001486808"/>
    </source>
</evidence>
<gene>
    <name evidence="2" type="ORF">NBRC116187_03550</name>
</gene>
<accession>A0ABP9ZKK0</accession>
<name>A0ABP9ZKK0_9GAMM</name>
<organism evidence="2 3">
    <name type="scientific">Halopseudomonas sabulinigri</name>
    <dbReference type="NCBI Taxonomy" id="472181"/>
    <lineage>
        <taxon>Bacteria</taxon>
        <taxon>Pseudomonadati</taxon>
        <taxon>Pseudomonadota</taxon>
        <taxon>Gammaproteobacteria</taxon>
        <taxon>Pseudomonadales</taxon>
        <taxon>Pseudomonadaceae</taxon>
        <taxon>Halopseudomonas</taxon>
    </lineage>
</organism>
<dbReference type="EMBL" id="BAABWD010000001">
    <property type="protein sequence ID" value="GAA6129995.1"/>
    <property type="molecule type" value="Genomic_DNA"/>
</dbReference>
<sequence length="145" mass="15385">MRIDTLAAVPATAITLAEPTDSVKAAQADLKEIGQGIKVTLSEQAQAKSAASQREQAVDDSGLPDHIKELIKHIRELKAQIAEKQAELAALQQANADPAQLQKLQQQLSNLMSALTSAYASLAKALKDGTLSDEQKMTALQLSNG</sequence>
<evidence type="ECO:0008006" key="4">
    <source>
        <dbReference type="Google" id="ProtNLM"/>
    </source>
</evidence>
<feature type="coiled-coil region" evidence="1">
    <location>
        <begin position="67"/>
        <end position="94"/>
    </location>
</feature>